<dbReference type="EMBL" id="BLAY01000092">
    <property type="protein sequence ID" value="GET40515.1"/>
    <property type="molecule type" value="Genomic_DNA"/>
</dbReference>
<keyword evidence="3" id="KW-1185">Reference proteome</keyword>
<reference evidence="2" key="1">
    <citation type="submission" date="2019-10" db="EMBL/GenBank/DDBJ databases">
        <title>Draft genome sequece of Microseira wollei NIES-4236.</title>
        <authorList>
            <person name="Yamaguchi H."/>
            <person name="Suzuki S."/>
            <person name="Kawachi M."/>
        </authorList>
    </citation>
    <scope>NUCLEOTIDE SEQUENCE</scope>
    <source>
        <strain evidence="2">NIES-4236</strain>
    </source>
</reference>
<evidence type="ECO:0008006" key="4">
    <source>
        <dbReference type="Google" id="ProtNLM"/>
    </source>
</evidence>
<evidence type="ECO:0000313" key="2">
    <source>
        <dbReference type="EMBL" id="GET40515.1"/>
    </source>
</evidence>
<dbReference type="Proteomes" id="UP001050975">
    <property type="component" value="Unassembled WGS sequence"/>
</dbReference>
<feature type="transmembrane region" description="Helical" evidence="1">
    <location>
        <begin position="133"/>
        <end position="157"/>
    </location>
</feature>
<feature type="transmembrane region" description="Helical" evidence="1">
    <location>
        <begin position="68"/>
        <end position="89"/>
    </location>
</feature>
<comment type="caution">
    <text evidence="2">The sequence shown here is derived from an EMBL/GenBank/DDBJ whole genome shotgun (WGS) entry which is preliminary data.</text>
</comment>
<evidence type="ECO:0000313" key="3">
    <source>
        <dbReference type="Proteomes" id="UP001050975"/>
    </source>
</evidence>
<name>A0AAV3XHT7_9CYAN</name>
<keyword evidence="1" id="KW-0812">Transmembrane</keyword>
<feature type="transmembrane region" description="Helical" evidence="1">
    <location>
        <begin position="96"/>
        <end position="121"/>
    </location>
</feature>
<keyword evidence="1" id="KW-0472">Membrane</keyword>
<proteinExistence type="predicted"/>
<dbReference type="RefSeq" id="WP_226586384.1">
    <property type="nucleotide sequence ID" value="NZ_BLAY01000092.1"/>
</dbReference>
<organism evidence="2 3">
    <name type="scientific">Microseira wollei NIES-4236</name>
    <dbReference type="NCBI Taxonomy" id="2530354"/>
    <lineage>
        <taxon>Bacteria</taxon>
        <taxon>Bacillati</taxon>
        <taxon>Cyanobacteriota</taxon>
        <taxon>Cyanophyceae</taxon>
        <taxon>Oscillatoriophycideae</taxon>
        <taxon>Aerosakkonematales</taxon>
        <taxon>Aerosakkonemataceae</taxon>
        <taxon>Microseira</taxon>
    </lineage>
</organism>
<gene>
    <name evidence="2" type="ORF">MiSe_53240</name>
</gene>
<accession>A0AAV3XHT7</accession>
<sequence>MHSFTVLMSLLRERARFLEEISQGIRLDDKVFSLLVSSSIFLAIYGAIIGSSNSWMQVIASAVKLPALYLVTSIICLPTLYLFGVFLGSRCNLKQYLALLLASTSIIGVMLFAFAPIVLFFRLSINSYDFFKLMNVVLFAITGLMGINLFYKGIMLLEQHDGKSNSRTYILRGWLFLYGFVGSQMGWILRPFFGDPDSKFQLFRQLESNFYLHIWEIIYRAIAGH</sequence>
<dbReference type="AlphaFoldDB" id="A0AAV3XHT7"/>
<feature type="transmembrane region" description="Helical" evidence="1">
    <location>
        <begin position="169"/>
        <end position="189"/>
    </location>
</feature>
<evidence type="ECO:0000256" key="1">
    <source>
        <dbReference type="SAM" id="Phobius"/>
    </source>
</evidence>
<keyword evidence="1" id="KW-1133">Transmembrane helix</keyword>
<protein>
    <recommendedName>
        <fullName evidence="4">Actin-binding WH2 domain-containing protein</fullName>
    </recommendedName>
</protein>
<feature type="transmembrane region" description="Helical" evidence="1">
    <location>
        <begin position="31"/>
        <end position="48"/>
    </location>
</feature>